<dbReference type="AlphaFoldDB" id="A0ABD5RVG8"/>
<dbReference type="EMBL" id="JBHSWU010000005">
    <property type="protein sequence ID" value="MFC6723147.1"/>
    <property type="molecule type" value="Genomic_DNA"/>
</dbReference>
<keyword evidence="1" id="KW-0472">Membrane</keyword>
<reference evidence="2 3" key="1">
    <citation type="journal article" date="2019" name="Int. J. Syst. Evol. Microbiol.">
        <title>The Global Catalogue of Microorganisms (GCM) 10K type strain sequencing project: providing services to taxonomists for standard genome sequencing and annotation.</title>
        <authorList>
            <consortium name="The Broad Institute Genomics Platform"/>
            <consortium name="The Broad Institute Genome Sequencing Center for Infectious Disease"/>
            <person name="Wu L."/>
            <person name="Ma J."/>
        </authorList>
    </citation>
    <scope>NUCLEOTIDE SEQUENCE [LARGE SCALE GENOMIC DNA]</scope>
    <source>
        <strain evidence="2 3">NBRC 111368</strain>
    </source>
</reference>
<feature type="transmembrane region" description="Helical" evidence="1">
    <location>
        <begin position="296"/>
        <end position="319"/>
    </location>
</feature>
<gene>
    <name evidence="2" type="ORF">ACFQE1_01820</name>
</gene>
<dbReference type="Proteomes" id="UP001596328">
    <property type="component" value="Unassembled WGS sequence"/>
</dbReference>
<name>A0ABD5RVG8_9EURY</name>
<organism evidence="2 3">
    <name type="scientific">Halobium palmae</name>
    <dbReference type="NCBI Taxonomy" id="1776492"/>
    <lineage>
        <taxon>Archaea</taxon>
        <taxon>Methanobacteriati</taxon>
        <taxon>Methanobacteriota</taxon>
        <taxon>Stenosarchaea group</taxon>
        <taxon>Halobacteria</taxon>
        <taxon>Halobacteriales</taxon>
        <taxon>Haloferacaceae</taxon>
        <taxon>Halobium</taxon>
    </lineage>
</organism>
<sequence>MSDVDHERDLSTADKLRKRTEVNESLFWVLLTVNRWALVAVLAACVFTAFVLFGVFKPVLLRSMMETSDMVETVFSGLVGAIITSTTLVVSINQLVLSQEIGSLGTQRERMDTTMDFYQNTDELFGTTTPADPPTFLEKLLETSTERATALREAVAGNENETLRSKVDEYVEDLHENAETATEELDDADFGDFTVVSPALDFNYAQKMHDIRHLGEQHEEDLSKEERTAFREMLEAVTMFGPVREYIKVLYMQWALVKLSRAILYASIPALVVSGGMVVFVDPTTFPGTLFGLETMLWVVSAAFAVAVTPFLVFASYVLRLATLAKQTLTVGPLVLS</sequence>
<comment type="caution">
    <text evidence="2">The sequence shown here is derived from an EMBL/GenBank/DDBJ whole genome shotgun (WGS) entry which is preliminary data.</text>
</comment>
<evidence type="ECO:0000256" key="1">
    <source>
        <dbReference type="SAM" id="Phobius"/>
    </source>
</evidence>
<accession>A0ABD5RVG8</accession>
<feature type="transmembrane region" description="Helical" evidence="1">
    <location>
        <begin position="262"/>
        <end position="281"/>
    </location>
</feature>
<proteinExistence type="predicted"/>
<feature type="transmembrane region" description="Helical" evidence="1">
    <location>
        <begin position="36"/>
        <end position="56"/>
    </location>
</feature>
<dbReference type="InterPro" id="IPR058278">
    <property type="entry name" value="DUF7972"/>
</dbReference>
<evidence type="ECO:0000313" key="3">
    <source>
        <dbReference type="Proteomes" id="UP001596328"/>
    </source>
</evidence>
<keyword evidence="1" id="KW-1133">Transmembrane helix</keyword>
<dbReference type="Pfam" id="PF25927">
    <property type="entry name" value="DUF7972"/>
    <property type="match status" value="1"/>
</dbReference>
<keyword evidence="1" id="KW-0812">Transmembrane</keyword>
<protein>
    <submittedName>
        <fullName evidence="2">Uncharacterized protein</fullName>
    </submittedName>
</protein>
<keyword evidence="3" id="KW-1185">Reference proteome</keyword>
<evidence type="ECO:0000313" key="2">
    <source>
        <dbReference type="EMBL" id="MFC6723147.1"/>
    </source>
</evidence>